<name>A0A150XMT0_9BACT</name>
<proteinExistence type="predicted"/>
<evidence type="ECO:0000313" key="3">
    <source>
        <dbReference type="Proteomes" id="UP000075663"/>
    </source>
</evidence>
<organism evidence="2 3">
    <name type="scientific">Roseivirga seohaensis</name>
    <dbReference type="NCBI Taxonomy" id="1914963"/>
    <lineage>
        <taxon>Bacteria</taxon>
        <taxon>Pseudomonadati</taxon>
        <taxon>Bacteroidota</taxon>
        <taxon>Cytophagia</taxon>
        <taxon>Cytophagales</taxon>
        <taxon>Roseivirgaceae</taxon>
        <taxon>Roseivirga</taxon>
    </lineage>
</organism>
<dbReference type="STRING" id="1914963.AWW67_11535"/>
<evidence type="ECO:0008006" key="4">
    <source>
        <dbReference type="Google" id="ProtNLM"/>
    </source>
</evidence>
<dbReference type="RefSeq" id="WP_062302970.1">
    <property type="nucleotide sequence ID" value="NZ_LRPB01000048.1"/>
</dbReference>
<reference evidence="2 3" key="1">
    <citation type="submission" date="2016-01" db="EMBL/GenBank/DDBJ databases">
        <title>Genome sequencing of Roseivirga seohaensis SW-152.</title>
        <authorList>
            <person name="Selvaratnam C."/>
            <person name="Thevarajoo S."/>
            <person name="Goh K.M."/>
            <person name="Ee R."/>
            <person name="Chan K.-G."/>
            <person name="Chong C.S."/>
        </authorList>
    </citation>
    <scope>NUCLEOTIDE SEQUENCE [LARGE SCALE GENOMIC DNA]</scope>
    <source>
        <strain evidence="2 3">SW-152</strain>
    </source>
</reference>
<dbReference type="EMBL" id="LRPB01000048">
    <property type="protein sequence ID" value="KYG79932.1"/>
    <property type="molecule type" value="Genomic_DNA"/>
</dbReference>
<keyword evidence="1" id="KW-0732">Signal</keyword>
<feature type="signal peptide" evidence="1">
    <location>
        <begin position="1"/>
        <end position="19"/>
    </location>
</feature>
<accession>A0A150XMT0</accession>
<comment type="caution">
    <text evidence="2">The sequence shown here is derived from an EMBL/GenBank/DDBJ whole genome shotgun (WGS) entry which is preliminary data.</text>
</comment>
<evidence type="ECO:0000313" key="2">
    <source>
        <dbReference type="EMBL" id="KYG79932.1"/>
    </source>
</evidence>
<protein>
    <recommendedName>
        <fullName evidence="4">DUF4412 domain-containing protein</fullName>
    </recommendedName>
</protein>
<evidence type="ECO:0000256" key="1">
    <source>
        <dbReference type="SAM" id="SignalP"/>
    </source>
</evidence>
<dbReference type="AlphaFoldDB" id="A0A150XMT0"/>
<feature type="chain" id="PRO_5007574895" description="DUF4412 domain-containing protein" evidence="1">
    <location>
        <begin position="20"/>
        <end position="315"/>
    </location>
</feature>
<sequence>MRKIIYLLLAAVIGSTAIAQEKKKDEVKRKAKEKTEKRLDDKIDKTIDGGLNKLEGLFKRKNKKKKGDESEPVDSTETMDISTLMGLGGNGKEINIKPSYQFSSSMKSQFKFYDLKKNKEVGNIYYEYFFSQNDYIGMKFMDEEGNLGKAFNLMIIDGDNSINFMENEGSKMATSFNMNTAINLDEVAEEDWMSSAQLKQTGKTKQIAGYECDEYVMEDETANRKMTFWVAPALSNLANQMGNMYKGMQGKGASMGSNPFARAIGGMVLEMHMIDKEENMAMTMNTQEVNPSLTYTFNTEGYQVFNMSQYTPNGN</sequence>
<dbReference type="Proteomes" id="UP000075663">
    <property type="component" value="Unassembled WGS sequence"/>
</dbReference>
<gene>
    <name evidence="2" type="ORF">AWW67_11535</name>
</gene>